<sequence length="138" mass="15262">VGALLALGEQLSAIHYYIGHELGTTLKVKQAKDISLIPKKLEKVNSEFNLGDLEITDATDEIIELKMKDHSSIKDLVKKGIKAKINFCSFEAGLLAGIVEKLSDRHCFAQETGCSLQTGKDYCEFMIVFQKDLPSSNE</sequence>
<feature type="non-terminal residue" evidence="2">
    <location>
        <position position="1"/>
    </location>
</feature>
<dbReference type="Gene3D" id="3.30.1380.20">
    <property type="entry name" value="Trafficking protein particle complex subunit 3"/>
    <property type="match status" value="1"/>
</dbReference>
<feature type="domain" description="4-vinyl reductase 4VR" evidence="1">
    <location>
        <begin position="62"/>
        <end position="129"/>
    </location>
</feature>
<dbReference type="SMART" id="SM00989">
    <property type="entry name" value="V4R"/>
    <property type="match status" value="1"/>
</dbReference>
<dbReference type="PANTHER" id="PTHR35090:SF2">
    <property type="entry name" value="ARSR FAMILY TRANSCRIPTIONAL REGULATOR"/>
    <property type="match status" value="1"/>
</dbReference>
<dbReference type="AlphaFoldDB" id="A0A0F9TBW0"/>
<dbReference type="EMBL" id="LAZR01001331">
    <property type="protein sequence ID" value="KKN46436.1"/>
    <property type="molecule type" value="Genomic_DNA"/>
</dbReference>
<proteinExistence type="predicted"/>
<comment type="caution">
    <text evidence="2">The sequence shown here is derived from an EMBL/GenBank/DDBJ whole genome shotgun (WGS) entry which is preliminary data.</text>
</comment>
<protein>
    <recommendedName>
        <fullName evidence="1">4-vinyl reductase 4VR domain-containing protein</fullName>
    </recommendedName>
</protein>
<gene>
    <name evidence="2" type="ORF">LCGC14_0673130</name>
</gene>
<dbReference type="PANTHER" id="PTHR35090">
    <property type="entry name" value="DNA-DIRECTED RNA POLYMERASE SUBUNIT I"/>
    <property type="match status" value="1"/>
</dbReference>
<name>A0A0F9TBW0_9ZZZZ</name>
<accession>A0A0F9TBW0</accession>
<organism evidence="2">
    <name type="scientific">marine sediment metagenome</name>
    <dbReference type="NCBI Taxonomy" id="412755"/>
    <lineage>
        <taxon>unclassified sequences</taxon>
        <taxon>metagenomes</taxon>
        <taxon>ecological metagenomes</taxon>
    </lineage>
</organism>
<dbReference type="InterPro" id="IPR004096">
    <property type="entry name" value="V4R"/>
</dbReference>
<dbReference type="InterPro" id="IPR024096">
    <property type="entry name" value="NO_sig/Golgi_transp_ligand-bd"/>
</dbReference>
<dbReference type="SUPFAM" id="SSF111126">
    <property type="entry name" value="Ligand-binding domain in the NO signalling and Golgi transport"/>
    <property type="match status" value="1"/>
</dbReference>
<reference evidence="2" key="1">
    <citation type="journal article" date="2015" name="Nature">
        <title>Complex archaea that bridge the gap between prokaryotes and eukaryotes.</title>
        <authorList>
            <person name="Spang A."/>
            <person name="Saw J.H."/>
            <person name="Jorgensen S.L."/>
            <person name="Zaremba-Niedzwiedzka K."/>
            <person name="Martijn J."/>
            <person name="Lind A.E."/>
            <person name="van Eijk R."/>
            <person name="Schleper C."/>
            <person name="Guy L."/>
            <person name="Ettema T.J."/>
        </authorList>
    </citation>
    <scope>NUCLEOTIDE SEQUENCE</scope>
</reference>
<evidence type="ECO:0000259" key="1">
    <source>
        <dbReference type="SMART" id="SM00989"/>
    </source>
</evidence>
<evidence type="ECO:0000313" key="2">
    <source>
        <dbReference type="EMBL" id="KKN46436.1"/>
    </source>
</evidence>